<sequence length="337" mass="38203">MPPSMCRVPMHLSSHRFLTFRYKNVDYAFKAVLFSLSTSPRVFTRVTRAVLSFLRWRGITLFTYLDDWLLLANSEIEAHRTTQLMIQLLKELGKDRQQEQILTNSFPGDHLLRGHHRPGVRSHSSNHRKSGVFNHFHLHRHQEVLPAGQRMAKAYETNSKPRRRSTLVPSLHEVNPNSSTEIIQTHQTPPGQESSGIPRSSPPHIQCGSKWDLCMSPKPGDHLHGHFPRGMGSSMGYKDNFRVLDRERVSSPHQSPRAGRDLPGHQSLGPISKEQGGHSPIAQHNSHNRHQSTVRNDVQIPLLQNVGHPAPVPMTGDPPEGLSHGRPRERHGQRIIK</sequence>
<keyword evidence="3" id="KW-1185">Reference proteome</keyword>
<feature type="region of interest" description="Disordered" evidence="1">
    <location>
        <begin position="106"/>
        <end position="128"/>
    </location>
</feature>
<evidence type="ECO:0000313" key="2">
    <source>
        <dbReference type="EMBL" id="KAJ8025083.1"/>
    </source>
</evidence>
<proteinExistence type="predicted"/>
<evidence type="ECO:0000313" key="3">
    <source>
        <dbReference type="Proteomes" id="UP001152320"/>
    </source>
</evidence>
<organism evidence="2 3">
    <name type="scientific">Holothuria leucospilota</name>
    <name type="common">Black long sea cucumber</name>
    <name type="synonym">Mertensiothuria leucospilota</name>
    <dbReference type="NCBI Taxonomy" id="206669"/>
    <lineage>
        <taxon>Eukaryota</taxon>
        <taxon>Metazoa</taxon>
        <taxon>Echinodermata</taxon>
        <taxon>Eleutherozoa</taxon>
        <taxon>Echinozoa</taxon>
        <taxon>Holothuroidea</taxon>
        <taxon>Aspidochirotacea</taxon>
        <taxon>Aspidochirotida</taxon>
        <taxon>Holothuriidae</taxon>
        <taxon>Holothuria</taxon>
    </lineage>
</organism>
<evidence type="ECO:0000256" key="1">
    <source>
        <dbReference type="SAM" id="MobiDB-lite"/>
    </source>
</evidence>
<feature type="compositionally biased region" description="Basic residues" evidence="1">
    <location>
        <begin position="325"/>
        <end position="337"/>
    </location>
</feature>
<dbReference type="EMBL" id="JAIZAY010000018">
    <property type="protein sequence ID" value="KAJ8025083.1"/>
    <property type="molecule type" value="Genomic_DNA"/>
</dbReference>
<feature type="region of interest" description="Disordered" evidence="1">
    <location>
        <begin position="248"/>
        <end position="292"/>
    </location>
</feature>
<name>A0A9Q1BGQ6_HOLLE</name>
<dbReference type="InterPro" id="IPR052055">
    <property type="entry name" value="Hepadnavirus_pol/RT"/>
</dbReference>
<dbReference type="PANTHER" id="PTHR33050:SF7">
    <property type="entry name" value="RIBONUCLEASE H"/>
    <property type="match status" value="1"/>
</dbReference>
<dbReference type="PANTHER" id="PTHR33050">
    <property type="entry name" value="REVERSE TRANSCRIPTASE DOMAIN-CONTAINING PROTEIN"/>
    <property type="match status" value="1"/>
</dbReference>
<dbReference type="SUPFAM" id="SSF56672">
    <property type="entry name" value="DNA/RNA polymerases"/>
    <property type="match status" value="1"/>
</dbReference>
<dbReference type="AlphaFoldDB" id="A0A9Q1BGQ6"/>
<dbReference type="InterPro" id="IPR043502">
    <property type="entry name" value="DNA/RNA_pol_sf"/>
</dbReference>
<feature type="region of interest" description="Disordered" evidence="1">
    <location>
        <begin position="305"/>
        <end position="337"/>
    </location>
</feature>
<gene>
    <name evidence="2" type="ORF">HOLleu_35191</name>
</gene>
<feature type="compositionally biased region" description="Polar residues" evidence="1">
    <location>
        <begin position="175"/>
        <end position="198"/>
    </location>
</feature>
<feature type="region of interest" description="Disordered" evidence="1">
    <location>
        <begin position="157"/>
        <end position="206"/>
    </location>
</feature>
<dbReference type="Proteomes" id="UP001152320">
    <property type="component" value="Chromosome 18"/>
</dbReference>
<dbReference type="InterPro" id="IPR043128">
    <property type="entry name" value="Rev_trsase/Diguanyl_cyclase"/>
</dbReference>
<dbReference type="OrthoDB" id="10068174at2759"/>
<evidence type="ECO:0008006" key="4">
    <source>
        <dbReference type="Google" id="ProtNLM"/>
    </source>
</evidence>
<protein>
    <recommendedName>
        <fullName evidence="4">Reverse transcriptase domain-containing protein</fullName>
    </recommendedName>
</protein>
<accession>A0A9Q1BGQ6</accession>
<dbReference type="Gene3D" id="3.30.70.270">
    <property type="match status" value="1"/>
</dbReference>
<comment type="caution">
    <text evidence="2">The sequence shown here is derived from an EMBL/GenBank/DDBJ whole genome shotgun (WGS) entry which is preliminary data.</text>
</comment>
<reference evidence="2" key="1">
    <citation type="submission" date="2021-10" db="EMBL/GenBank/DDBJ databases">
        <title>Tropical sea cucumber genome reveals ecological adaptation and Cuvierian tubules defense mechanism.</title>
        <authorList>
            <person name="Chen T."/>
        </authorList>
    </citation>
    <scope>NUCLEOTIDE SEQUENCE</scope>
    <source>
        <strain evidence="2">Nanhai2018</strain>
        <tissue evidence="2">Muscle</tissue>
    </source>
</reference>
<feature type="compositionally biased region" description="Basic residues" evidence="1">
    <location>
        <begin position="113"/>
        <end position="128"/>
    </location>
</feature>